<proteinExistence type="predicted"/>
<evidence type="ECO:0000313" key="1">
    <source>
        <dbReference type="EMBL" id="JAH75636.1"/>
    </source>
</evidence>
<organism evidence="1">
    <name type="scientific">Anguilla anguilla</name>
    <name type="common">European freshwater eel</name>
    <name type="synonym">Muraena anguilla</name>
    <dbReference type="NCBI Taxonomy" id="7936"/>
    <lineage>
        <taxon>Eukaryota</taxon>
        <taxon>Metazoa</taxon>
        <taxon>Chordata</taxon>
        <taxon>Craniata</taxon>
        <taxon>Vertebrata</taxon>
        <taxon>Euteleostomi</taxon>
        <taxon>Actinopterygii</taxon>
        <taxon>Neopterygii</taxon>
        <taxon>Teleostei</taxon>
        <taxon>Anguilliformes</taxon>
        <taxon>Anguillidae</taxon>
        <taxon>Anguilla</taxon>
    </lineage>
</organism>
<protein>
    <submittedName>
        <fullName evidence="1">Uncharacterized protein</fullName>
    </submittedName>
</protein>
<reference evidence="1" key="1">
    <citation type="submission" date="2014-11" db="EMBL/GenBank/DDBJ databases">
        <authorList>
            <person name="Amaro Gonzalez C."/>
        </authorList>
    </citation>
    <scope>NUCLEOTIDE SEQUENCE</scope>
</reference>
<accession>A0A0E9VC93</accession>
<sequence length="51" mass="5481">MRIFRVHVTVKTTNRQLCGLAKDRSMSGTSVLAGTANSHCLEITSCAVGKM</sequence>
<dbReference type="EMBL" id="GBXM01032941">
    <property type="protein sequence ID" value="JAH75636.1"/>
    <property type="molecule type" value="Transcribed_RNA"/>
</dbReference>
<reference evidence="1" key="2">
    <citation type="journal article" date="2015" name="Fish Shellfish Immunol.">
        <title>Early steps in the European eel (Anguilla anguilla)-Vibrio vulnificus interaction in the gills: Role of the RtxA13 toxin.</title>
        <authorList>
            <person name="Callol A."/>
            <person name="Pajuelo D."/>
            <person name="Ebbesson L."/>
            <person name="Teles M."/>
            <person name="MacKenzie S."/>
            <person name="Amaro C."/>
        </authorList>
    </citation>
    <scope>NUCLEOTIDE SEQUENCE</scope>
</reference>
<name>A0A0E9VC93_ANGAN</name>
<dbReference type="AlphaFoldDB" id="A0A0E9VC93"/>